<accession>A0A0N5CQM0</accession>
<dbReference type="InterPro" id="IPR052782">
    <property type="entry name" value="Oocyte-zygote_transition_reg"/>
</dbReference>
<dbReference type="WBParaSite" id="TCLT_0000252001-mRNA-1">
    <property type="protein sequence ID" value="TCLT_0000252001-mRNA-1"/>
    <property type="gene ID" value="TCLT_0000252001"/>
</dbReference>
<evidence type="ECO:0000259" key="2">
    <source>
        <dbReference type="PROSITE" id="PS50056"/>
    </source>
</evidence>
<dbReference type="Gene3D" id="3.90.190.10">
    <property type="entry name" value="Protein tyrosine phosphatase superfamily"/>
    <property type="match status" value="1"/>
</dbReference>
<dbReference type="OrthoDB" id="10253954at2759"/>
<feature type="domain" description="Tyrosine specific protein phosphatases" evidence="2">
    <location>
        <begin position="131"/>
        <end position="201"/>
    </location>
</feature>
<dbReference type="Pfam" id="PF00102">
    <property type="entry name" value="Y_phosphatase"/>
    <property type="match status" value="1"/>
</dbReference>
<evidence type="ECO:0000313" key="4">
    <source>
        <dbReference type="Proteomes" id="UP000276776"/>
    </source>
</evidence>
<dbReference type="PANTHER" id="PTHR46163">
    <property type="entry name" value="TYROSINE-PROTEIN PHOSPHATASE-RELATED"/>
    <property type="match status" value="1"/>
</dbReference>
<dbReference type="STRING" id="103827.A0A0N5CQM0"/>
<protein>
    <submittedName>
        <fullName evidence="5">Protein-tyrosine phosphatase</fullName>
    </submittedName>
</protein>
<dbReference type="OMA" id="ICIHREF"/>
<evidence type="ECO:0000259" key="1">
    <source>
        <dbReference type="PROSITE" id="PS50055"/>
    </source>
</evidence>
<dbReference type="CDD" id="cd00047">
    <property type="entry name" value="PTPc"/>
    <property type="match status" value="1"/>
</dbReference>
<dbReference type="InterPro" id="IPR016130">
    <property type="entry name" value="Tyr_Pase_AS"/>
</dbReference>
<dbReference type="EMBL" id="UYYF01000540">
    <property type="protein sequence ID" value="VDM98522.1"/>
    <property type="molecule type" value="Genomic_DNA"/>
</dbReference>
<dbReference type="PROSITE" id="PS00383">
    <property type="entry name" value="TYR_PHOSPHATASE_1"/>
    <property type="match status" value="1"/>
</dbReference>
<gene>
    <name evidence="3" type="ORF">TCLT_LOCUS2521</name>
</gene>
<evidence type="ECO:0000313" key="5">
    <source>
        <dbReference type="WBParaSite" id="TCLT_0000252001-mRNA-1"/>
    </source>
</evidence>
<dbReference type="GO" id="GO:0004725">
    <property type="term" value="F:protein tyrosine phosphatase activity"/>
    <property type="evidence" value="ECO:0007669"/>
    <property type="project" value="InterPro"/>
</dbReference>
<reference evidence="3 4" key="2">
    <citation type="submission" date="2018-11" db="EMBL/GenBank/DDBJ databases">
        <authorList>
            <consortium name="Pathogen Informatics"/>
        </authorList>
    </citation>
    <scope>NUCLEOTIDE SEQUENCE [LARGE SCALE GENOMIC DNA]</scope>
</reference>
<feature type="domain" description="Tyrosine-protein phosphatase" evidence="1">
    <location>
        <begin position="1"/>
        <end position="210"/>
    </location>
</feature>
<dbReference type="SMART" id="SM00194">
    <property type="entry name" value="PTPc"/>
    <property type="match status" value="1"/>
</dbReference>
<dbReference type="InterPro" id="IPR029021">
    <property type="entry name" value="Prot-tyrosine_phosphatase-like"/>
</dbReference>
<dbReference type="PRINTS" id="PR00700">
    <property type="entry name" value="PRTYPHPHTASE"/>
</dbReference>
<dbReference type="SUPFAM" id="SSF52799">
    <property type="entry name" value="(Phosphotyrosine protein) phosphatases II"/>
    <property type="match status" value="1"/>
</dbReference>
<dbReference type="PROSITE" id="PS50055">
    <property type="entry name" value="TYR_PHOSPHATASE_PTP"/>
    <property type="match status" value="1"/>
</dbReference>
<proteinExistence type="predicted"/>
<keyword evidence="4" id="KW-1185">Reference proteome</keyword>
<sequence length="249" mass="28989">MSDVDPQRKANARSERIEMLIYRILDKIKGPKNETVYDFWRMIWQEKIMLIIMLCNVDEKQTQKCYQYWPKKIGQTINLNQITLKTISVTFIENNNITVTKIKIDCDNKCRILYHRHWTTWPDGGVPTTTTEPFSLLQSAREQKSPVVVHCSAGIGRTGTLILIEIILSSLKQGKIPNSKYYVEVLRTHRAGAVQTEDQYAYAHYAIVQFLYHKKVFTQNDISGRYLILTTTSILFCFQRVFKNISSIN</sequence>
<dbReference type="AlphaFoldDB" id="A0A0N5CQM0"/>
<dbReference type="InterPro" id="IPR003595">
    <property type="entry name" value="Tyr_Pase_cat"/>
</dbReference>
<evidence type="ECO:0000313" key="3">
    <source>
        <dbReference type="EMBL" id="VDM98522.1"/>
    </source>
</evidence>
<reference evidence="5" key="1">
    <citation type="submission" date="2017-02" db="UniProtKB">
        <authorList>
            <consortium name="WormBaseParasite"/>
        </authorList>
    </citation>
    <scope>IDENTIFICATION</scope>
</reference>
<name>A0A0N5CQM0_THECL</name>
<dbReference type="SMART" id="SM00404">
    <property type="entry name" value="PTPc_motif"/>
    <property type="match status" value="1"/>
</dbReference>
<dbReference type="PROSITE" id="PS50056">
    <property type="entry name" value="TYR_PHOSPHATASE_2"/>
    <property type="match status" value="1"/>
</dbReference>
<dbReference type="Proteomes" id="UP000276776">
    <property type="component" value="Unassembled WGS sequence"/>
</dbReference>
<dbReference type="InterPro" id="IPR000387">
    <property type="entry name" value="Tyr_Pase_dom"/>
</dbReference>
<dbReference type="InterPro" id="IPR000242">
    <property type="entry name" value="PTP_cat"/>
</dbReference>
<organism evidence="5">
    <name type="scientific">Thelazia callipaeda</name>
    <name type="common">Oriental eyeworm</name>
    <name type="synonym">Parasitic nematode</name>
    <dbReference type="NCBI Taxonomy" id="103827"/>
    <lineage>
        <taxon>Eukaryota</taxon>
        <taxon>Metazoa</taxon>
        <taxon>Ecdysozoa</taxon>
        <taxon>Nematoda</taxon>
        <taxon>Chromadorea</taxon>
        <taxon>Rhabditida</taxon>
        <taxon>Spirurina</taxon>
        <taxon>Spiruromorpha</taxon>
        <taxon>Thelazioidea</taxon>
        <taxon>Thelaziidae</taxon>
        <taxon>Thelazia</taxon>
    </lineage>
</organism>